<name>A0A1D8PQS2_CANAL</name>
<reference evidence="3 4" key="1">
    <citation type="journal article" date="2004" name="Proc. Natl. Acad. Sci. U.S.A.">
        <title>The diploid genome sequence of Candida albicans.</title>
        <authorList>
            <person name="Jones T."/>
            <person name="Federspiel N.A."/>
            <person name="Chibana H."/>
            <person name="Dungan J."/>
            <person name="Kalman S."/>
            <person name="Magee B.B."/>
            <person name="Newport G."/>
            <person name="Thorstenson Y.R."/>
            <person name="Agabian N."/>
            <person name="Magee P.T."/>
            <person name="Davis R.W."/>
            <person name="Scherer S."/>
        </authorList>
    </citation>
    <scope>NUCLEOTIDE SEQUENCE [LARGE SCALE GENOMIC DNA]</scope>
    <source>
        <strain evidence="4">SC5314 / ATCC MYA-2876</strain>
    </source>
</reference>
<evidence type="ECO:0000256" key="1">
    <source>
        <dbReference type="SAM" id="MobiDB-lite"/>
    </source>
</evidence>
<dbReference type="GO" id="GO:0005634">
    <property type="term" value="C:nucleus"/>
    <property type="evidence" value="ECO:0007669"/>
    <property type="project" value="InterPro"/>
</dbReference>
<dbReference type="OMA" id="NCHASIK"/>
<keyword evidence="4" id="KW-1185">Reference proteome</keyword>
<reference evidence="3 4" key="2">
    <citation type="journal article" date="2007" name="Genome Biol.">
        <title>Assembly of the Candida albicans genome into sixteen supercontigs aligned on the eight chromosomes.</title>
        <authorList>
            <person name="van het Hoog M."/>
            <person name="Rast T.J."/>
            <person name="Martchenko M."/>
            <person name="Grindle S."/>
            <person name="Dignard D."/>
            <person name="Hogues H."/>
            <person name="Cuomo C."/>
            <person name="Berriman M."/>
            <person name="Scherer S."/>
            <person name="Magee B.B."/>
            <person name="Whiteway M."/>
            <person name="Chibana H."/>
            <person name="Nantel A."/>
            <person name="Magee P.T."/>
        </authorList>
    </citation>
    <scope>GENOME REANNOTATION</scope>
    <source>
        <strain evidence="4">SC5314 / ATCC MYA-2876</strain>
    </source>
</reference>
<dbReference type="VEuPathDB" id="FungiDB:C7_01210C_A"/>
<dbReference type="PANTHER" id="PTHR12069">
    <property type="entry name" value="DNA-DIRECTED RNA POLYMERASES III 80 KDA POLYPEPTIDE RNA POLYMERASE III SUBUNIT 5"/>
    <property type="match status" value="1"/>
</dbReference>
<keyword evidence="3" id="KW-0804">Transcription</keyword>
<dbReference type="RefSeq" id="XP_712475.1">
    <property type="nucleotide sequence ID" value="XM_707382.1"/>
</dbReference>
<dbReference type="InParanoid" id="A0A1D8PQS2"/>
<dbReference type="GO" id="GO:0006351">
    <property type="term" value="P:DNA-templated transcription"/>
    <property type="evidence" value="ECO:0007669"/>
    <property type="project" value="InterPro"/>
</dbReference>
<dbReference type="Proteomes" id="UP000000559">
    <property type="component" value="Chromosome 7"/>
</dbReference>
<keyword evidence="3" id="KW-0240">DNA-directed RNA polymerase</keyword>
<dbReference type="eggNOG" id="KOG2354">
    <property type="taxonomic scope" value="Eukaryota"/>
</dbReference>
<accession>A0A1D8PQS2</accession>
<evidence type="ECO:0000313" key="3">
    <source>
        <dbReference type="EMBL" id="AOW30491.1"/>
    </source>
</evidence>
<dbReference type="CGD" id="CAL0000182770">
    <property type="gene designation" value="orf19.6903"/>
</dbReference>
<dbReference type="FunCoup" id="A0A1D8PQS2">
    <property type="interactions" value="148"/>
</dbReference>
<dbReference type="GO" id="GO:0000428">
    <property type="term" value="C:DNA-directed RNA polymerase complex"/>
    <property type="evidence" value="ECO:0007669"/>
    <property type="project" value="UniProtKB-KW"/>
</dbReference>
<dbReference type="EMBL" id="CP017629">
    <property type="protein sequence ID" value="AOW30491.1"/>
    <property type="molecule type" value="Genomic_DNA"/>
</dbReference>
<dbReference type="GeneID" id="3645904"/>
<dbReference type="STRING" id="237561.A0A1D8PQS2"/>
<organism evidence="3 4">
    <name type="scientific">Candida albicans (strain SC5314 / ATCC MYA-2876)</name>
    <name type="common">Yeast</name>
    <dbReference type="NCBI Taxonomy" id="237561"/>
    <lineage>
        <taxon>Eukaryota</taxon>
        <taxon>Fungi</taxon>
        <taxon>Dikarya</taxon>
        <taxon>Ascomycota</taxon>
        <taxon>Saccharomycotina</taxon>
        <taxon>Pichiomycetes</taxon>
        <taxon>Debaryomycetaceae</taxon>
        <taxon>Candida/Lodderomyces clade</taxon>
        <taxon>Candida</taxon>
    </lineage>
</organism>
<dbReference type="OrthoDB" id="340681at2759"/>
<evidence type="ECO:0000313" key="2">
    <source>
        <dbReference type="CGD" id="CAL0000182770"/>
    </source>
</evidence>
<feature type="compositionally biased region" description="Basic and acidic residues" evidence="1">
    <location>
        <begin position="31"/>
        <end position="44"/>
    </location>
</feature>
<dbReference type="PANTHER" id="PTHR12069:SF0">
    <property type="entry name" value="DNA-DIRECTED RNA POLYMERASE III SUBUNIT RPC5"/>
    <property type="match status" value="1"/>
</dbReference>
<protein>
    <submittedName>
        <fullName evidence="3">DNA-directed RNA polymerase III subunit</fullName>
    </submittedName>
</protein>
<proteinExistence type="predicted"/>
<dbReference type="Pfam" id="PF04801">
    <property type="entry name" value="RPC5"/>
    <property type="match status" value="1"/>
</dbReference>
<evidence type="ECO:0000313" key="4">
    <source>
        <dbReference type="Proteomes" id="UP000000559"/>
    </source>
</evidence>
<reference evidence="3 4" key="3">
    <citation type="journal article" date="2013" name="Genome Biol.">
        <title>Assembly of a phased diploid Candida albicans genome facilitates allele-specific measurements and provides a simple model for repeat and indel structure.</title>
        <authorList>
            <person name="Muzzey D."/>
            <person name="Schwartz K."/>
            <person name="Weissman J.S."/>
            <person name="Sherlock G."/>
        </authorList>
    </citation>
    <scope>NUCLEOTIDE SEQUENCE [LARGE SCALE GENOMIC DNA]</scope>
    <source>
        <strain evidence="4">SC5314 / ATCC MYA-2876</strain>
    </source>
</reference>
<dbReference type="KEGG" id="cal:CAALFM_C701210CA"/>
<dbReference type="InterPro" id="IPR006886">
    <property type="entry name" value="RNA_pol_III_Rpc5"/>
</dbReference>
<feature type="region of interest" description="Disordered" evidence="1">
    <location>
        <begin position="1"/>
        <end position="49"/>
    </location>
</feature>
<sequence>MSSLFINEEDDMTPEPYKPSTSTIREEEEEVQVKQEFPDEKMVDPDEDDPIVESIPLLINTVPERAKQSLHVLQYAGRPKSRPNRAGNCHASIKPESQYLQVKVPLDTEKFFNVDKIQEWGEQIVEQTISGVLDGSYEVGNYAAKIINDSDGRRVVLIPVDSTVQLKPSFKYIDDLEAQSIQQRRQQESTNEKPANVQILQSAAKHSTQSGEFSHSLGDSLKSVKHFEEEEWQNLIWKRGDDDVTKSIKFGLDHHTDTNIELKTNTSYDEYIDMLINN</sequence>
<dbReference type="AlphaFoldDB" id="A0A1D8PQS2"/>
<gene>
    <name evidence="3" type="ordered locus">CAALFM_C701210CA</name>
    <name evidence="2" type="ordered locus">orf19.6903</name>
</gene>